<dbReference type="KEGG" id="tbi:Tbis_3406"/>
<dbReference type="EMBL" id="CP001874">
    <property type="protein sequence ID" value="ADG90096.1"/>
    <property type="molecule type" value="Genomic_DNA"/>
</dbReference>
<name>D6Y9R5_THEBD</name>
<sequence length="263" mass="28572">MSVIVTDAEVALTDVLSLRLAMEKPLTEGARLVLKHRGTGVKRSVALGRPVREGRSAGIAVPLAPLGLTPGRWDAYLEQDGGRTRLPCTDPGFSLDRLDAYALERRTMAYRAYRTRNGYLAVKVDPAEPVADVRAVWLREGRFEATGVLAYTGLHDDDEKRAARITLHGGGAATVTGTATVYGVRFFAALSLCDVLDATPDAQGEWTPALEVEGVDGPLALTSRLDDVEGKNRRVHYPVAHVDGVPIRPYFTEDDELRLRVGP</sequence>
<keyword evidence="2" id="KW-1185">Reference proteome</keyword>
<evidence type="ECO:0000313" key="2">
    <source>
        <dbReference type="Proteomes" id="UP000006640"/>
    </source>
</evidence>
<dbReference type="HOGENOM" id="CLU_1057421_0_0_11"/>
<dbReference type="RefSeq" id="WP_013133629.1">
    <property type="nucleotide sequence ID" value="NC_014165.1"/>
</dbReference>
<dbReference type="eggNOG" id="ENOG5033SSQ">
    <property type="taxonomic scope" value="Bacteria"/>
</dbReference>
<accession>D6Y9R5</accession>
<dbReference type="OrthoDB" id="3517562at2"/>
<dbReference type="AlphaFoldDB" id="D6Y9R5"/>
<evidence type="ECO:0000313" key="1">
    <source>
        <dbReference type="EMBL" id="ADG90096.1"/>
    </source>
</evidence>
<gene>
    <name evidence="1" type="ordered locus">Tbis_3406</name>
</gene>
<protein>
    <submittedName>
        <fullName evidence="1">Uncharacterized protein</fullName>
    </submittedName>
</protein>
<organism evidence="1 2">
    <name type="scientific">Thermobispora bispora (strain ATCC 19993 / DSM 43833 / CBS 139.67 / JCM 10125 / KCTC 9307 / NBRC 14880 / R51)</name>
    <dbReference type="NCBI Taxonomy" id="469371"/>
    <lineage>
        <taxon>Bacteria</taxon>
        <taxon>Bacillati</taxon>
        <taxon>Actinomycetota</taxon>
        <taxon>Actinomycetes</taxon>
        <taxon>Streptosporangiales</taxon>
        <taxon>Streptosporangiaceae</taxon>
        <taxon>Thermobispora</taxon>
    </lineage>
</organism>
<reference evidence="1 2" key="1">
    <citation type="submission" date="2010-01" db="EMBL/GenBank/DDBJ databases">
        <title>The complete genome of Thermobispora bispora DSM 43833.</title>
        <authorList>
            <consortium name="US DOE Joint Genome Institute (JGI-PGF)"/>
            <person name="Lucas S."/>
            <person name="Copeland A."/>
            <person name="Lapidus A."/>
            <person name="Glavina del Rio T."/>
            <person name="Dalin E."/>
            <person name="Tice H."/>
            <person name="Bruce D."/>
            <person name="Goodwin L."/>
            <person name="Pitluck S."/>
            <person name="Kyrpides N."/>
            <person name="Mavromatis K."/>
            <person name="Ivanova N."/>
            <person name="Mikhailova N."/>
            <person name="Chertkov O."/>
            <person name="Brettin T."/>
            <person name="Detter J.C."/>
            <person name="Han C."/>
            <person name="Larimer F."/>
            <person name="Land M."/>
            <person name="Hauser L."/>
            <person name="Markowitz V."/>
            <person name="Cheng J.-F."/>
            <person name="Hugenholtz P."/>
            <person name="Woyke T."/>
            <person name="Wu D."/>
            <person name="Jando M."/>
            <person name="Schneider S."/>
            <person name="Klenk H.-P."/>
            <person name="Eisen J.A."/>
        </authorList>
    </citation>
    <scope>NUCLEOTIDE SEQUENCE [LARGE SCALE GENOMIC DNA]</scope>
    <source>
        <strain evidence="2">ATCC 19993 / DSM 43833 / CBS 139.67 / JCM 10125 / KCTC 9307 / NBRC 14880 / R51</strain>
    </source>
</reference>
<dbReference type="STRING" id="469371.Tbis_3406"/>
<proteinExistence type="predicted"/>
<dbReference type="Proteomes" id="UP000006640">
    <property type="component" value="Chromosome"/>
</dbReference>